<feature type="region of interest" description="Disordered" evidence="1">
    <location>
        <begin position="20"/>
        <end position="40"/>
    </location>
</feature>
<feature type="compositionally biased region" description="Pro residues" evidence="1">
    <location>
        <begin position="307"/>
        <end position="317"/>
    </location>
</feature>
<accession>A0ABQ7FXA8</accession>
<feature type="compositionally biased region" description="Basic and acidic residues" evidence="1">
    <location>
        <begin position="709"/>
        <end position="724"/>
    </location>
</feature>
<reference evidence="2" key="1">
    <citation type="submission" date="2017-08" db="EMBL/GenBank/DDBJ databases">
        <authorList>
            <person name="Polle J.E."/>
            <person name="Barry K."/>
            <person name="Cushman J."/>
            <person name="Schmutz J."/>
            <person name="Tran D."/>
            <person name="Hathwaick L.T."/>
            <person name="Yim W.C."/>
            <person name="Jenkins J."/>
            <person name="Mckie-Krisberg Z.M."/>
            <person name="Prochnik S."/>
            <person name="Lindquist E."/>
            <person name="Dockter R.B."/>
            <person name="Adam C."/>
            <person name="Molina H."/>
            <person name="Bunkerborg J."/>
            <person name="Jin E."/>
            <person name="Buchheim M."/>
            <person name="Magnuson J."/>
        </authorList>
    </citation>
    <scope>NUCLEOTIDE SEQUENCE</scope>
    <source>
        <strain evidence="2">CCAP 19/18</strain>
    </source>
</reference>
<dbReference type="Gene3D" id="3.40.50.1440">
    <property type="entry name" value="Tubulin/FtsZ, GTPase domain"/>
    <property type="match status" value="1"/>
</dbReference>
<feature type="compositionally biased region" description="Low complexity" evidence="1">
    <location>
        <begin position="533"/>
        <end position="542"/>
    </location>
</feature>
<comment type="caution">
    <text evidence="2">The sequence shown here is derived from an EMBL/GenBank/DDBJ whole genome shotgun (WGS) entry which is preliminary data.</text>
</comment>
<protein>
    <submittedName>
        <fullName evidence="2">Uncharacterized protein</fullName>
    </submittedName>
</protein>
<evidence type="ECO:0000313" key="3">
    <source>
        <dbReference type="Proteomes" id="UP000815325"/>
    </source>
</evidence>
<proteinExistence type="predicted"/>
<feature type="compositionally biased region" description="Polar residues" evidence="1">
    <location>
        <begin position="361"/>
        <end position="406"/>
    </location>
</feature>
<feature type="compositionally biased region" description="Low complexity" evidence="1">
    <location>
        <begin position="407"/>
        <end position="432"/>
    </location>
</feature>
<feature type="compositionally biased region" description="Low complexity" evidence="1">
    <location>
        <begin position="633"/>
        <end position="652"/>
    </location>
</feature>
<feature type="region of interest" description="Disordered" evidence="1">
    <location>
        <begin position="171"/>
        <end position="191"/>
    </location>
</feature>
<gene>
    <name evidence="2" type="ORF">DUNSADRAFT_1555</name>
</gene>
<evidence type="ECO:0000256" key="1">
    <source>
        <dbReference type="SAM" id="MobiDB-lite"/>
    </source>
</evidence>
<feature type="region of interest" description="Disordered" evidence="1">
    <location>
        <begin position="216"/>
        <end position="587"/>
    </location>
</feature>
<sequence>MLHKEMAGSSNLIYDLHTQPARNSRGQQLDTGTPEGPLLRPELHAHASGLVQDRAVQASQLKIIGLGMRGVSSADKLAASGRLREADFWAIDSDKKSLASCEGRMQTMEVIACDDACMRAEDLARIAQAPTSVPPEKKDGGAGMAFVAAMTVQELAGPACRDIVVCPQLEEEAESDGNGGDAGRQGDGAAGQGGAITMECSLLVLKAIEDSAGLDLESKEPSLRPQRPLSSSRPATTTAAARLHMSTSTSQSRKMVSATPAVASATGGRQQTSPSPASQEQAATAAAAAAAAAAGGITPQHNQGPLQTPPRTTPPSSIPQQQQPLPPLGEDASSTASSSPSSSLSRLPSSSSSSSSDAAALQTQGATTSGLQAQGTNTSALQTQGTQNTSIGVTTSTLRTQSNSVGTSTSASRTQSTSVGLGSTGQATAATPGPVPPTASRQPPQHGSNKWSAMSMLAGGTTKATLGITDNSLGARHTQNQQRQQRPAGGSLSKQQLQLQQQQHLQQQVERRRQQIRQGLQPSPLEPMPPQPHQQQQQQQQQSATSAHSQRVMQQQKQQQQQQQQQKDACMGDQGAQASEGATQRLVQPTQIPRMADNLMTSLVAQSLDLPPSAARWRHHQRAMDSSLPGSLQEQQQQQRRIYDLPVSSSVLVDDEELDEWSDESGEEDERGVGDGLRSPPNPLAAMLMSMAGKRHGGGRGAGQGPAEVDLKSRVAGMLDKERA</sequence>
<feature type="compositionally biased region" description="Polar residues" evidence="1">
    <location>
        <begin position="543"/>
        <end position="553"/>
    </location>
</feature>
<feature type="compositionally biased region" description="Polar residues" evidence="1">
    <location>
        <begin position="576"/>
        <end position="587"/>
    </location>
</feature>
<feature type="compositionally biased region" description="Low complexity" evidence="1">
    <location>
        <begin position="495"/>
        <end position="508"/>
    </location>
</feature>
<feature type="compositionally biased region" description="Polar residues" evidence="1">
    <location>
        <begin position="440"/>
        <end position="452"/>
    </location>
</feature>
<keyword evidence="3" id="KW-1185">Reference proteome</keyword>
<feature type="compositionally biased region" description="Acidic residues" evidence="1">
    <location>
        <begin position="653"/>
        <end position="670"/>
    </location>
</feature>
<dbReference type="Proteomes" id="UP000815325">
    <property type="component" value="Unassembled WGS sequence"/>
</dbReference>
<feature type="region of interest" description="Disordered" evidence="1">
    <location>
        <begin position="616"/>
        <end position="724"/>
    </location>
</feature>
<feature type="compositionally biased region" description="Gly residues" evidence="1">
    <location>
        <begin position="177"/>
        <end position="191"/>
    </location>
</feature>
<name>A0ABQ7FXA8_DUNSA</name>
<evidence type="ECO:0000313" key="2">
    <source>
        <dbReference type="EMBL" id="KAF5826987.1"/>
    </source>
</evidence>
<feature type="compositionally biased region" description="Polar residues" evidence="1">
    <location>
        <begin position="267"/>
        <end position="281"/>
    </location>
</feature>
<feature type="compositionally biased region" description="Low complexity" evidence="1">
    <location>
        <begin position="331"/>
        <end position="360"/>
    </location>
</feature>
<feature type="compositionally biased region" description="Low complexity" evidence="1">
    <location>
        <begin position="554"/>
        <end position="567"/>
    </location>
</feature>
<dbReference type="InterPro" id="IPR036525">
    <property type="entry name" value="Tubulin/FtsZ_GTPase_sf"/>
</dbReference>
<feature type="compositionally biased region" description="Low complexity" evidence="1">
    <location>
        <begin position="282"/>
        <end position="294"/>
    </location>
</feature>
<feature type="compositionally biased region" description="Polar residues" evidence="1">
    <location>
        <begin position="245"/>
        <end position="254"/>
    </location>
</feature>
<feature type="compositionally biased region" description="Polar residues" evidence="1">
    <location>
        <begin position="462"/>
        <end position="485"/>
    </location>
</feature>
<feature type="compositionally biased region" description="Polar residues" evidence="1">
    <location>
        <begin position="20"/>
        <end position="31"/>
    </location>
</feature>
<feature type="compositionally biased region" description="Low complexity" evidence="1">
    <location>
        <begin position="223"/>
        <end position="243"/>
    </location>
</feature>
<dbReference type="EMBL" id="MU070631">
    <property type="protein sequence ID" value="KAF5826987.1"/>
    <property type="molecule type" value="Genomic_DNA"/>
</dbReference>
<organism evidence="2 3">
    <name type="scientific">Dunaliella salina</name>
    <name type="common">Green alga</name>
    <name type="synonym">Protococcus salinus</name>
    <dbReference type="NCBI Taxonomy" id="3046"/>
    <lineage>
        <taxon>Eukaryota</taxon>
        <taxon>Viridiplantae</taxon>
        <taxon>Chlorophyta</taxon>
        <taxon>core chlorophytes</taxon>
        <taxon>Chlorophyceae</taxon>
        <taxon>CS clade</taxon>
        <taxon>Chlamydomonadales</taxon>
        <taxon>Dunaliellaceae</taxon>
        <taxon>Dunaliella</taxon>
    </lineage>
</organism>